<keyword evidence="8" id="KW-0418">Kinase</keyword>
<dbReference type="Gene3D" id="3.30.200.20">
    <property type="entry name" value="Phosphorylase Kinase, domain 1"/>
    <property type="match status" value="1"/>
</dbReference>
<keyword evidence="11 19" id="KW-0472">Membrane</keyword>
<evidence type="ECO:0000313" key="22">
    <source>
        <dbReference type="Ensembl" id="ENSSTUP00000037570.1"/>
    </source>
</evidence>
<dbReference type="PROSITE" id="PS50011">
    <property type="entry name" value="PROTEIN_KINASE_DOM"/>
    <property type="match status" value="1"/>
</dbReference>
<evidence type="ECO:0000256" key="9">
    <source>
        <dbReference type="ARBA" id="ARBA00022840"/>
    </source>
</evidence>
<dbReference type="PANTHER" id="PTHR24416">
    <property type="entry name" value="TYROSINE-PROTEIN KINASE RECEPTOR"/>
    <property type="match status" value="1"/>
</dbReference>
<keyword evidence="10 19" id="KW-1133">Transmembrane helix</keyword>
<reference evidence="22" key="2">
    <citation type="submission" date="2025-09" db="UniProtKB">
        <authorList>
            <consortium name="Ensembl"/>
        </authorList>
    </citation>
    <scope>IDENTIFICATION</scope>
</reference>
<dbReference type="GeneTree" id="ENSGT00940000159733"/>
<name>A0A673YTW0_SALTR</name>
<evidence type="ECO:0000256" key="7">
    <source>
        <dbReference type="ARBA" id="ARBA00022741"/>
    </source>
</evidence>
<dbReference type="GO" id="GO:0043235">
    <property type="term" value="C:receptor complex"/>
    <property type="evidence" value="ECO:0007669"/>
    <property type="project" value="TreeGrafter"/>
</dbReference>
<evidence type="ECO:0000256" key="13">
    <source>
        <dbReference type="ARBA" id="ARBA00023157"/>
    </source>
</evidence>
<dbReference type="InterPro" id="IPR001245">
    <property type="entry name" value="Ser-Thr/Tyr_kinase_cat_dom"/>
</dbReference>
<evidence type="ECO:0000256" key="17">
    <source>
        <dbReference type="ARBA" id="ARBA00061639"/>
    </source>
</evidence>
<dbReference type="InterPro" id="IPR020635">
    <property type="entry name" value="Tyr_kinase_cat_dom"/>
</dbReference>
<keyword evidence="14" id="KW-0675">Receptor</keyword>
<evidence type="ECO:0000256" key="3">
    <source>
        <dbReference type="ARBA" id="ARBA00022475"/>
    </source>
</evidence>
<dbReference type="SMART" id="SM00219">
    <property type="entry name" value="TyrKc"/>
    <property type="match status" value="1"/>
</dbReference>
<evidence type="ECO:0000256" key="2">
    <source>
        <dbReference type="ARBA" id="ARBA00011902"/>
    </source>
</evidence>
<evidence type="ECO:0000313" key="23">
    <source>
        <dbReference type="Proteomes" id="UP000472277"/>
    </source>
</evidence>
<evidence type="ECO:0000256" key="11">
    <source>
        <dbReference type="ARBA" id="ARBA00023136"/>
    </source>
</evidence>
<dbReference type="SMART" id="SM00231">
    <property type="entry name" value="FA58C"/>
    <property type="match status" value="1"/>
</dbReference>
<dbReference type="GO" id="GO:0010976">
    <property type="term" value="P:positive regulation of neuron projection development"/>
    <property type="evidence" value="ECO:0007669"/>
    <property type="project" value="TreeGrafter"/>
</dbReference>
<evidence type="ECO:0000256" key="6">
    <source>
        <dbReference type="ARBA" id="ARBA00022729"/>
    </source>
</evidence>
<dbReference type="Proteomes" id="UP000472277">
    <property type="component" value="Chromosome 3"/>
</dbReference>
<dbReference type="PROSITE" id="PS01285">
    <property type="entry name" value="FA58C_1"/>
    <property type="match status" value="1"/>
</dbReference>
<evidence type="ECO:0000256" key="19">
    <source>
        <dbReference type="SAM" id="Phobius"/>
    </source>
</evidence>
<dbReference type="InterPro" id="IPR011009">
    <property type="entry name" value="Kinase-like_dom_sf"/>
</dbReference>
<feature type="transmembrane region" description="Helical" evidence="19">
    <location>
        <begin position="414"/>
        <end position="436"/>
    </location>
</feature>
<dbReference type="FunFam" id="3.30.200.20:FF:000589">
    <property type="entry name" value="Discoidin domain receptor tyrosine kinase 1"/>
    <property type="match status" value="1"/>
</dbReference>
<keyword evidence="3" id="KW-1003">Cell membrane</keyword>
<dbReference type="EC" id="2.7.10.1" evidence="2"/>
<feature type="region of interest" description="Disordered" evidence="18">
    <location>
        <begin position="40"/>
        <end position="60"/>
    </location>
</feature>
<evidence type="ECO:0000256" key="5">
    <source>
        <dbReference type="ARBA" id="ARBA00022692"/>
    </source>
</evidence>
<reference evidence="22" key="1">
    <citation type="submission" date="2025-08" db="UniProtKB">
        <authorList>
            <consortium name="Ensembl"/>
        </authorList>
    </citation>
    <scope>IDENTIFICATION</scope>
</reference>
<evidence type="ECO:0000259" key="20">
    <source>
        <dbReference type="PROSITE" id="PS50011"/>
    </source>
</evidence>
<gene>
    <name evidence="22" type="primary">LOC115180823</name>
</gene>
<dbReference type="GO" id="GO:0005886">
    <property type="term" value="C:plasma membrane"/>
    <property type="evidence" value="ECO:0007669"/>
    <property type="project" value="UniProtKB-SubCell"/>
</dbReference>
<feature type="transmembrane region" description="Helical" evidence="19">
    <location>
        <begin position="352"/>
        <end position="376"/>
    </location>
</feature>
<dbReference type="Gene3D" id="1.10.510.10">
    <property type="entry name" value="Transferase(Phosphotransferase) domain 1"/>
    <property type="match status" value="1"/>
</dbReference>
<dbReference type="Gene3D" id="2.60.120.260">
    <property type="entry name" value="Galactose-binding domain-like"/>
    <property type="match status" value="1"/>
</dbReference>
<dbReference type="Pfam" id="PF07714">
    <property type="entry name" value="PK_Tyr_Ser-Thr"/>
    <property type="match status" value="1"/>
</dbReference>
<dbReference type="GO" id="GO:0051897">
    <property type="term" value="P:positive regulation of phosphatidylinositol 3-kinase/protein kinase B signal transduction"/>
    <property type="evidence" value="ECO:0007669"/>
    <property type="project" value="TreeGrafter"/>
</dbReference>
<comment type="subcellular location">
    <subcellularLocation>
        <location evidence="1">Cell membrane</location>
        <topology evidence="1">Single-pass type I membrane protein</topology>
    </subcellularLocation>
</comment>
<keyword evidence="9" id="KW-0067">ATP-binding</keyword>
<dbReference type="Gene3D" id="2.60.120.1190">
    <property type="match status" value="1"/>
</dbReference>
<dbReference type="PROSITE" id="PS00239">
    <property type="entry name" value="RECEPTOR_TYR_KIN_II"/>
    <property type="match status" value="1"/>
</dbReference>
<dbReference type="InterPro" id="IPR000421">
    <property type="entry name" value="FA58C"/>
</dbReference>
<evidence type="ECO:0000256" key="15">
    <source>
        <dbReference type="ARBA" id="ARBA00023180"/>
    </source>
</evidence>
<keyword evidence="23" id="KW-1185">Reference proteome</keyword>
<feature type="compositionally biased region" description="Polar residues" evidence="18">
    <location>
        <begin position="41"/>
        <end position="50"/>
    </location>
</feature>
<dbReference type="PRINTS" id="PR00109">
    <property type="entry name" value="TYRKINASE"/>
</dbReference>
<dbReference type="InterPro" id="IPR002011">
    <property type="entry name" value="Tyr_kinase_rcpt_2_CS"/>
</dbReference>
<dbReference type="InterPro" id="IPR000719">
    <property type="entry name" value="Prot_kinase_dom"/>
</dbReference>
<dbReference type="SUPFAM" id="SSF49785">
    <property type="entry name" value="Galactose-binding domain-like"/>
    <property type="match status" value="1"/>
</dbReference>
<feature type="domain" description="F5/8 type C" evidence="21">
    <location>
        <begin position="25"/>
        <end position="179"/>
    </location>
</feature>
<dbReference type="Ensembl" id="ENSSTUT00000039259.1">
    <property type="protein sequence ID" value="ENSSTUP00000037570.1"/>
    <property type="gene ID" value="ENSSTUG00000015658.1"/>
</dbReference>
<keyword evidence="5 19" id="KW-0812">Transmembrane</keyword>
<dbReference type="SUPFAM" id="SSF56112">
    <property type="entry name" value="Protein kinase-like (PK-like)"/>
    <property type="match status" value="1"/>
</dbReference>
<dbReference type="Pfam" id="PF00754">
    <property type="entry name" value="F5_F8_type_C"/>
    <property type="match status" value="1"/>
</dbReference>
<evidence type="ECO:0000256" key="8">
    <source>
        <dbReference type="ARBA" id="ARBA00022777"/>
    </source>
</evidence>
<keyword evidence="12" id="KW-0829">Tyrosine-protein kinase</keyword>
<evidence type="ECO:0000256" key="14">
    <source>
        <dbReference type="ARBA" id="ARBA00023170"/>
    </source>
</evidence>
<evidence type="ECO:0000256" key="16">
    <source>
        <dbReference type="ARBA" id="ARBA00051243"/>
    </source>
</evidence>
<feature type="transmembrane region" description="Helical" evidence="19">
    <location>
        <begin position="383"/>
        <end position="402"/>
    </location>
</feature>
<dbReference type="InterPro" id="IPR008979">
    <property type="entry name" value="Galactose-bd-like_sf"/>
</dbReference>
<organism evidence="22 23">
    <name type="scientific">Salmo trutta</name>
    <name type="common">Brown trout</name>
    <dbReference type="NCBI Taxonomy" id="8032"/>
    <lineage>
        <taxon>Eukaryota</taxon>
        <taxon>Metazoa</taxon>
        <taxon>Chordata</taxon>
        <taxon>Craniata</taxon>
        <taxon>Vertebrata</taxon>
        <taxon>Euteleostomi</taxon>
        <taxon>Actinopterygii</taxon>
        <taxon>Neopterygii</taxon>
        <taxon>Teleostei</taxon>
        <taxon>Protacanthopterygii</taxon>
        <taxon>Salmoniformes</taxon>
        <taxon>Salmonidae</taxon>
        <taxon>Salmoninae</taxon>
        <taxon>Salmo</taxon>
    </lineage>
</organism>
<feature type="region of interest" description="Disordered" evidence="18">
    <location>
        <begin position="480"/>
        <end position="502"/>
    </location>
</feature>
<evidence type="ECO:0000256" key="10">
    <source>
        <dbReference type="ARBA" id="ARBA00022989"/>
    </source>
</evidence>
<dbReference type="InterPro" id="IPR050122">
    <property type="entry name" value="RTK"/>
</dbReference>
<dbReference type="CDD" id="cd00057">
    <property type="entry name" value="FA58C"/>
    <property type="match status" value="1"/>
</dbReference>
<dbReference type="PROSITE" id="PS01286">
    <property type="entry name" value="FA58C_2"/>
    <property type="match status" value="1"/>
</dbReference>
<keyword evidence="13" id="KW-1015">Disulfide bond</keyword>
<evidence type="ECO:0000256" key="4">
    <source>
        <dbReference type="ARBA" id="ARBA00022679"/>
    </source>
</evidence>
<dbReference type="Pfam" id="PF21114">
    <property type="entry name" value="DDR1-2_DS-like"/>
    <property type="match status" value="1"/>
</dbReference>
<dbReference type="InterPro" id="IPR048525">
    <property type="entry name" value="DDR1-2_DS-like"/>
</dbReference>
<comment type="catalytic activity">
    <reaction evidence="16">
        <text>L-tyrosyl-[protein] + ATP = O-phospho-L-tyrosyl-[protein] + ADP + H(+)</text>
        <dbReference type="Rhea" id="RHEA:10596"/>
        <dbReference type="Rhea" id="RHEA-COMP:10136"/>
        <dbReference type="Rhea" id="RHEA-COMP:20101"/>
        <dbReference type="ChEBI" id="CHEBI:15378"/>
        <dbReference type="ChEBI" id="CHEBI:30616"/>
        <dbReference type="ChEBI" id="CHEBI:46858"/>
        <dbReference type="ChEBI" id="CHEBI:61978"/>
        <dbReference type="ChEBI" id="CHEBI:456216"/>
        <dbReference type="EC" id="2.7.10.1"/>
    </reaction>
</comment>
<dbReference type="FunFam" id="1.10.510.10:FF:000053">
    <property type="entry name" value="Epithelial discoidin domain-containing receptor 1"/>
    <property type="match status" value="1"/>
</dbReference>
<keyword evidence="4" id="KW-0808">Transferase</keyword>
<keyword evidence="6" id="KW-0732">Signal</keyword>
<evidence type="ECO:0000256" key="1">
    <source>
        <dbReference type="ARBA" id="ARBA00004251"/>
    </source>
</evidence>
<feature type="compositionally biased region" description="Pro residues" evidence="18">
    <location>
        <begin position="488"/>
        <end position="502"/>
    </location>
</feature>
<dbReference type="GO" id="GO:0005524">
    <property type="term" value="F:ATP binding"/>
    <property type="evidence" value="ECO:0007669"/>
    <property type="project" value="UniProtKB-KW"/>
</dbReference>
<protein>
    <recommendedName>
        <fullName evidence="2">receptor protein-tyrosine kinase</fullName>
        <ecNumber evidence="2">2.7.10.1</ecNumber>
    </recommendedName>
</protein>
<evidence type="ECO:0000256" key="12">
    <source>
        <dbReference type="ARBA" id="ARBA00023137"/>
    </source>
</evidence>
<keyword evidence="15" id="KW-0325">Glycoprotein</keyword>
<dbReference type="PROSITE" id="PS50022">
    <property type="entry name" value="FA58C_3"/>
    <property type="match status" value="1"/>
</dbReference>
<dbReference type="GO" id="GO:0038062">
    <property type="term" value="F:protein tyrosine kinase collagen receptor activity"/>
    <property type="evidence" value="ECO:0007669"/>
    <property type="project" value="TreeGrafter"/>
</dbReference>
<dbReference type="FunFam" id="2.60.120.260:FF:000007">
    <property type="entry name" value="Discoidin domain receptor tyrosine kinase 1"/>
    <property type="match status" value="1"/>
</dbReference>
<evidence type="ECO:0000256" key="18">
    <source>
        <dbReference type="SAM" id="MobiDB-lite"/>
    </source>
</evidence>
<keyword evidence="7" id="KW-0547">Nucleotide-binding</keyword>
<dbReference type="AlphaFoldDB" id="A0A673YTW0"/>
<proteinExistence type="inferred from homology"/>
<accession>A0A673YTW0</accession>
<sequence>MSPFLTHTQTRTHIHMHGHIHAAQCRYALGMEDGTIPDSDITASSAWSDSTEAKHGRLSTGEGDGAWCPAGAVFPSASEYLQVDLRSLHFLALVGTQGRHADGHGQEFARSYRLRYSRDGRTWITWKDRWGQEVVSGNENTYDVVLKDLGPPIVARYVRFYPLADRVMSVCLRVELYGCLWNDGLLVYTAPVGHVMHLSGSPVYLNDSTYDGSIEAGVQFGGLGQLFDGVLGGDDFTETKELRVWPGYDYLGWSREALGQGSVDIEFHFEKTRSFHTMQVHSNNRHTQGVRVFSKVECQFKPGLLLPWSSPPLSLAVPLEDLKDPSSRPISLPLGGRPAQILRCQFAFADRWMLISEISFYSGMFRVLLSFTLYTVANTHMHFITFMFFSGADFVAVTPRAGLPVAKDDSSNTAILIGCLVGIILLLLTVIAVILWRQYWKKILGKVKEERLSHASLHSSIPPFATSSLLSLPPACGMDLEKGLPPTQEEPPPYPDAPPYPALSPPFPASVPHYAEADIVSLQGVSGNNTYAVPALTSASPTAADCTPLPELPRHCLVFKEKLGEGQFGEVHLCEIESPQDLPNLEFPFNVRKGRPLLVAVKILRPDASKNARNDFLKEGKILSRLKDPNIIRLLGVCVSSDPLCMVTEYMESGDLNQYLSHRVLLDKTGPTHNTPTISYPALIAMASQIASGMKFLSSLNFVHRDLATRNCLRPIKIADFGMSRNLYAGDYYRIQGRAVLPIRWMAWECILMGKFTTASDVWAFGVTLWEMLSVCQEQPYSNLTDEQVIDNAGEFFRDHGRQVYLSRPDVCPQGLYDLMLSCWNRDCKLRPSFSHIHSFLTEDAMNMV</sequence>
<dbReference type="GO" id="GO:0005518">
    <property type="term" value="F:collagen binding"/>
    <property type="evidence" value="ECO:0007669"/>
    <property type="project" value="TreeGrafter"/>
</dbReference>
<feature type="domain" description="Protein kinase" evidence="20">
    <location>
        <begin position="557"/>
        <end position="841"/>
    </location>
</feature>
<comment type="similarity">
    <text evidence="17">Belongs to the protein kinase superfamily. Tyr protein kinase family. Insulin receptor subfamily.</text>
</comment>
<evidence type="ECO:0000259" key="21">
    <source>
        <dbReference type="PROSITE" id="PS50022"/>
    </source>
</evidence>
<dbReference type="PANTHER" id="PTHR24416:SF333">
    <property type="entry name" value="EPITHELIAL DISCOIDIN DOMAIN-CONTAINING RECEPTOR 1"/>
    <property type="match status" value="1"/>
</dbReference>